<evidence type="ECO:0000256" key="1">
    <source>
        <dbReference type="SAM" id="Coils"/>
    </source>
</evidence>
<dbReference type="PANTHER" id="PTHR12482">
    <property type="entry name" value="LIPASE ROG1-RELATED-RELATED"/>
    <property type="match status" value="1"/>
</dbReference>
<reference evidence="3 4" key="1">
    <citation type="submission" date="2025-04" db="UniProtKB">
        <authorList>
            <consortium name="RefSeq"/>
        </authorList>
    </citation>
    <scope>IDENTIFICATION</scope>
</reference>
<dbReference type="PANTHER" id="PTHR12482:SF5">
    <property type="entry name" value="DUF676 DOMAIN-CONTAINING PROTEIN"/>
    <property type="match status" value="1"/>
</dbReference>
<dbReference type="OrthoDB" id="273452at2759"/>
<evidence type="ECO:0000313" key="4">
    <source>
        <dbReference type="RefSeq" id="XP_019053794.1"/>
    </source>
</evidence>
<dbReference type="KEGG" id="nnu:104599909"/>
<name>A0A1U8Q4S5_NELNU</name>
<evidence type="ECO:0000313" key="3">
    <source>
        <dbReference type="RefSeq" id="XP_019053793.1"/>
    </source>
</evidence>
<keyword evidence="1" id="KW-0175">Coiled coil</keyword>
<dbReference type="Proteomes" id="UP000189703">
    <property type="component" value="Unplaced"/>
</dbReference>
<accession>A0A1U8Q4S5</accession>
<evidence type="ECO:0000313" key="2">
    <source>
        <dbReference type="Proteomes" id="UP000189703"/>
    </source>
</evidence>
<dbReference type="AlphaFoldDB" id="A0A1U8Q4S5"/>
<dbReference type="eggNOG" id="KOG2205">
    <property type="taxonomic scope" value="Eukaryota"/>
</dbReference>
<feature type="coiled-coil region" evidence="1">
    <location>
        <begin position="225"/>
        <end position="252"/>
    </location>
</feature>
<protein>
    <submittedName>
        <fullName evidence="3 4">Uncharacterized protein LOC104599909 isoform X1</fullName>
    </submittedName>
</protein>
<dbReference type="OMA" id="HETWIRE"/>
<organism evidence="2 4">
    <name type="scientific">Nelumbo nucifera</name>
    <name type="common">Sacred lotus</name>
    <dbReference type="NCBI Taxonomy" id="4432"/>
    <lineage>
        <taxon>Eukaryota</taxon>
        <taxon>Viridiplantae</taxon>
        <taxon>Streptophyta</taxon>
        <taxon>Embryophyta</taxon>
        <taxon>Tracheophyta</taxon>
        <taxon>Spermatophyta</taxon>
        <taxon>Magnoliopsida</taxon>
        <taxon>Proteales</taxon>
        <taxon>Nelumbonaceae</taxon>
        <taxon>Nelumbo</taxon>
    </lineage>
</organism>
<dbReference type="GeneID" id="104599909"/>
<dbReference type="STRING" id="4432.A0A1U8Q4S5"/>
<dbReference type="RefSeq" id="XP_019053794.1">
    <property type="nucleotide sequence ID" value="XM_019198249.1"/>
</dbReference>
<gene>
    <name evidence="3 4" type="primary">LOC104599909</name>
</gene>
<dbReference type="RefSeq" id="XP_019053793.1">
    <property type="nucleotide sequence ID" value="XM_019198248.1"/>
</dbReference>
<dbReference type="Pfam" id="PF12394">
    <property type="entry name" value="DUF3657"/>
    <property type="match status" value="1"/>
</dbReference>
<keyword evidence="2" id="KW-1185">Reference proteome</keyword>
<dbReference type="InterPro" id="IPR044294">
    <property type="entry name" value="Lipase-like"/>
</dbReference>
<sequence length="514" mass="57865">MLEAVQEIAIYVHRFHNLDLFQQGWYQIKITMRWEDDTYTSPGIPARVVQYEAPDGGLDNALGVWRIDDTDNSFYTQPFRIKYARQDVLLSVMISFNLSLEKCEVPATSAVILKFELLFSPILENGFDMQASLDAFPAAVHEFQIPPKALLGLHSYCPVHFDYFHAVLVDLSVHIVLLKAGAHGPRQKVPSDSQSVGDIAGVNCDGSNQVSGQRDSTYSNQIAFLKALLVARDILLDELEKLNKAIDQTIDLTHLTSILGDNKFIGTNLRADLHNTGAEDLRKGARLVASKSKNGFQQNGTTDEVLQSQSLFKENLLCTFNSLGSQVSFLWNTFLNFHRVNKTKIVEYLRDAWANDQKAEWAIWMVFSKVETPHCYMRSGEDETSQGVRGKFSRKLSDDPVEIANARAELHRRSIAQMTIDNKLIKDMNIFGDPLRIPVITVERVMNSPLHSTSGNSYFSHTDQEDASNILMGPVNKQSDASCQRNGRVLRVVVFVHGFQACLLLWEIGFNLCF</sequence>
<dbReference type="InterPro" id="IPR022122">
    <property type="entry name" value="DUF3657"/>
</dbReference>
<proteinExistence type="predicted"/>